<dbReference type="EMBL" id="JBBKZU010000042">
    <property type="protein sequence ID" value="MEJ8816259.1"/>
    <property type="molecule type" value="Genomic_DNA"/>
</dbReference>
<evidence type="ECO:0000313" key="1">
    <source>
        <dbReference type="EMBL" id="MEJ8816259.1"/>
    </source>
</evidence>
<evidence type="ECO:0000313" key="2">
    <source>
        <dbReference type="Proteomes" id="UP001365846"/>
    </source>
</evidence>
<gene>
    <name evidence="1" type="ORF">WKW77_34835</name>
</gene>
<dbReference type="RefSeq" id="WP_340361448.1">
    <property type="nucleotide sequence ID" value="NZ_JBBKZU010000042.1"/>
</dbReference>
<protein>
    <submittedName>
        <fullName evidence="1">Uncharacterized protein</fullName>
    </submittedName>
</protein>
<name>A0ABU8VTJ9_9BURK</name>
<proteinExistence type="predicted"/>
<reference evidence="1 2" key="1">
    <citation type="submission" date="2024-03" db="EMBL/GenBank/DDBJ databases">
        <title>Novel species of the genus Variovorax.</title>
        <authorList>
            <person name="Liu Q."/>
            <person name="Xin Y.-H."/>
        </authorList>
    </citation>
    <scope>NUCLEOTIDE SEQUENCE [LARGE SCALE GENOMIC DNA]</scope>
    <source>
        <strain evidence="1 2">KACC 18899</strain>
    </source>
</reference>
<sequence length="166" mass="18510">MGVITQAVMVQAAIDVNSLDQAQKVRLADEIFVQQPNMLASVLALSRMGVSMVEMEVPLHILFVTFQAMKRSGHTWPIVSEDLQETCMQRLTARARFNEGLPGELADQVVQQFCDEHPERYLLAFVYGYLGDHELLRVRTDAEKYLLLAALNLVECVAFVGSATAP</sequence>
<accession>A0ABU8VTJ9</accession>
<comment type="caution">
    <text evidence="1">The sequence shown here is derived from an EMBL/GenBank/DDBJ whole genome shotgun (WGS) entry which is preliminary data.</text>
</comment>
<dbReference type="Proteomes" id="UP001365846">
    <property type="component" value="Unassembled WGS sequence"/>
</dbReference>
<organism evidence="1 2">
    <name type="scientific">Variovorax ureilyticus</name>
    <dbReference type="NCBI Taxonomy" id="1836198"/>
    <lineage>
        <taxon>Bacteria</taxon>
        <taxon>Pseudomonadati</taxon>
        <taxon>Pseudomonadota</taxon>
        <taxon>Betaproteobacteria</taxon>
        <taxon>Burkholderiales</taxon>
        <taxon>Comamonadaceae</taxon>
        <taxon>Variovorax</taxon>
    </lineage>
</organism>
<keyword evidence="2" id="KW-1185">Reference proteome</keyword>